<keyword evidence="2" id="KW-0805">Transcription regulation</keyword>
<comment type="caution">
    <text evidence="7">The sequence shown here is derived from an EMBL/GenBank/DDBJ whole genome shotgun (WGS) entry which is preliminary data.</text>
</comment>
<dbReference type="InterPro" id="IPR039538">
    <property type="entry name" value="BetI_C"/>
</dbReference>
<dbReference type="Gene3D" id="1.10.357.10">
    <property type="entry name" value="Tetracycline Repressor, domain 2"/>
    <property type="match status" value="1"/>
</dbReference>
<dbReference type="Pfam" id="PF13977">
    <property type="entry name" value="TetR_C_6"/>
    <property type="match status" value="1"/>
</dbReference>
<name>A0AA90NGV6_9ACTN</name>
<dbReference type="RefSeq" id="WP_305111137.1">
    <property type="nucleotide sequence ID" value="NZ_JAUTIX010000003.1"/>
</dbReference>
<dbReference type="PROSITE" id="PS50977">
    <property type="entry name" value="HTH_TETR_2"/>
    <property type="match status" value="1"/>
</dbReference>
<evidence type="ECO:0000313" key="7">
    <source>
        <dbReference type="EMBL" id="MDP0398205.1"/>
    </source>
</evidence>
<proteinExistence type="predicted"/>
<keyword evidence="3 5" id="KW-0238">DNA-binding</keyword>
<evidence type="ECO:0000256" key="1">
    <source>
        <dbReference type="ARBA" id="ARBA00022491"/>
    </source>
</evidence>
<keyword evidence="4" id="KW-0804">Transcription</keyword>
<feature type="domain" description="HTH tetR-type" evidence="6">
    <location>
        <begin position="8"/>
        <end position="68"/>
    </location>
</feature>
<feature type="DNA-binding region" description="H-T-H motif" evidence="5">
    <location>
        <begin position="31"/>
        <end position="50"/>
    </location>
</feature>
<accession>A0AA90NGV6</accession>
<dbReference type="SUPFAM" id="SSF46689">
    <property type="entry name" value="Homeodomain-like"/>
    <property type="match status" value="1"/>
</dbReference>
<evidence type="ECO:0000313" key="8">
    <source>
        <dbReference type="Proteomes" id="UP001178281"/>
    </source>
</evidence>
<evidence type="ECO:0000256" key="2">
    <source>
        <dbReference type="ARBA" id="ARBA00023015"/>
    </source>
</evidence>
<dbReference type="Pfam" id="PF00440">
    <property type="entry name" value="TetR_N"/>
    <property type="match status" value="1"/>
</dbReference>
<dbReference type="InterPro" id="IPR036271">
    <property type="entry name" value="Tet_transcr_reg_TetR-rel_C_sf"/>
</dbReference>
<dbReference type="SUPFAM" id="SSF48498">
    <property type="entry name" value="Tetracyclin repressor-like, C-terminal domain"/>
    <property type="match status" value="1"/>
</dbReference>
<dbReference type="GO" id="GO:0003677">
    <property type="term" value="F:DNA binding"/>
    <property type="evidence" value="ECO:0007669"/>
    <property type="project" value="UniProtKB-UniRule"/>
</dbReference>
<dbReference type="InterPro" id="IPR009057">
    <property type="entry name" value="Homeodomain-like_sf"/>
</dbReference>
<protein>
    <submittedName>
        <fullName evidence="7">TetR/AcrR family transcriptional regulator</fullName>
    </submittedName>
</protein>
<keyword evidence="1" id="KW-0678">Repressor</keyword>
<gene>
    <name evidence="7" type="ORF">Q7X28_09740</name>
</gene>
<dbReference type="InterPro" id="IPR001647">
    <property type="entry name" value="HTH_TetR"/>
</dbReference>
<reference evidence="7" key="1">
    <citation type="submission" date="2023-08" db="EMBL/GenBank/DDBJ databases">
        <title>The draft genome of Tsukamurella strandjordii strain 050030.</title>
        <authorList>
            <person name="Zhao F."/>
            <person name="Feng Y."/>
            <person name="Zong Z."/>
        </authorList>
    </citation>
    <scope>NUCLEOTIDE SEQUENCE</scope>
    <source>
        <strain evidence="7">050030</strain>
    </source>
</reference>
<evidence type="ECO:0000256" key="4">
    <source>
        <dbReference type="ARBA" id="ARBA00023163"/>
    </source>
</evidence>
<evidence type="ECO:0000256" key="5">
    <source>
        <dbReference type="PROSITE-ProRule" id="PRU00335"/>
    </source>
</evidence>
<evidence type="ECO:0000259" key="6">
    <source>
        <dbReference type="PROSITE" id="PS50977"/>
    </source>
</evidence>
<dbReference type="Proteomes" id="UP001178281">
    <property type="component" value="Unassembled WGS sequence"/>
</dbReference>
<organism evidence="7 8">
    <name type="scientific">Tsukamurella strandjordii</name>
    <dbReference type="NCBI Taxonomy" id="147577"/>
    <lineage>
        <taxon>Bacteria</taxon>
        <taxon>Bacillati</taxon>
        <taxon>Actinomycetota</taxon>
        <taxon>Actinomycetes</taxon>
        <taxon>Mycobacteriales</taxon>
        <taxon>Tsukamurellaceae</taxon>
        <taxon>Tsukamurella</taxon>
    </lineage>
</organism>
<keyword evidence="8" id="KW-1185">Reference proteome</keyword>
<sequence length="178" mass="19152">MPKRVDHAERRAEIDAIVWAIIAEEGIAAVTLRSIAARGGISMGRVQHYFPTREAIIAHALTSFLALAEQAHPIPDDRNEALLVLLTNALPHDGSQPLGAKVWYAYLAESITDPQIAEIVGAALRGSEDLATELLDGDRTRARFLLAAADGFAYRALAGLMTPEAAEAAIRELVEAHP</sequence>
<dbReference type="AlphaFoldDB" id="A0AA90NGV6"/>
<dbReference type="EMBL" id="JAUTIX010000003">
    <property type="protein sequence ID" value="MDP0398205.1"/>
    <property type="molecule type" value="Genomic_DNA"/>
</dbReference>
<evidence type="ECO:0000256" key="3">
    <source>
        <dbReference type="ARBA" id="ARBA00023125"/>
    </source>
</evidence>